<dbReference type="EMBL" id="MFLA01000033">
    <property type="protein sequence ID" value="OGG58441.1"/>
    <property type="molecule type" value="Genomic_DNA"/>
</dbReference>
<keyword evidence="3" id="KW-0560">Oxidoreductase</keyword>
<comment type="caution">
    <text evidence="9">The sequence shown here is derived from an EMBL/GenBank/DDBJ whole genome shotgun (WGS) entry which is preliminary data.</text>
</comment>
<evidence type="ECO:0000256" key="5">
    <source>
        <dbReference type="ARBA" id="ARBA00023284"/>
    </source>
</evidence>
<keyword evidence="5" id="KW-0676">Redox-active center</keyword>
<reference evidence="9 10" key="1">
    <citation type="journal article" date="2016" name="Nat. Commun.">
        <title>Thousands of microbial genomes shed light on interconnected biogeochemical processes in an aquifer system.</title>
        <authorList>
            <person name="Anantharaman K."/>
            <person name="Brown C.T."/>
            <person name="Hug L.A."/>
            <person name="Sharon I."/>
            <person name="Castelle C.J."/>
            <person name="Probst A.J."/>
            <person name="Thomas B.C."/>
            <person name="Singh A."/>
            <person name="Wilkins M.J."/>
            <person name="Karaoz U."/>
            <person name="Brodie E.L."/>
            <person name="Williams K.H."/>
            <person name="Hubbard S.S."/>
            <person name="Banfield J.F."/>
        </authorList>
    </citation>
    <scope>NUCLEOTIDE SEQUENCE [LARGE SCALE GENOMIC DNA]</scope>
</reference>
<dbReference type="PANTHER" id="PTHR13887">
    <property type="entry name" value="GLUTATHIONE S-TRANSFERASE KAPPA"/>
    <property type="match status" value="1"/>
</dbReference>
<name>A0A1F6DAP5_9BACT</name>
<feature type="domain" description="Thioredoxin" evidence="8">
    <location>
        <begin position="31"/>
        <end position="254"/>
    </location>
</feature>
<dbReference type="InterPro" id="IPR036249">
    <property type="entry name" value="Thioredoxin-like_sf"/>
</dbReference>
<dbReference type="Proteomes" id="UP000176377">
    <property type="component" value="Unassembled WGS sequence"/>
</dbReference>
<dbReference type="Gene3D" id="3.40.30.10">
    <property type="entry name" value="Glutaredoxin"/>
    <property type="match status" value="1"/>
</dbReference>
<dbReference type="GO" id="GO:0016491">
    <property type="term" value="F:oxidoreductase activity"/>
    <property type="evidence" value="ECO:0007669"/>
    <property type="project" value="UniProtKB-KW"/>
</dbReference>
<gene>
    <name evidence="9" type="ORF">A2765_05845</name>
</gene>
<sequence length="254" mass="27467">METIQKFAVPLAIIIAGGMIAVSLFVVNSGKTAANPKPQVAEKIRTIQQDDHVRGNPNAKITFVEYSDPECPFCKQFHDTLKQMMTDYGADGKVAWVYRHFPIPSLHPKAPKESEALECASEQGGNEMFWKFTDKVYETTDSNNSLDDGVYNTPATPPNGPDGKPYYTQKKPRSATDAGQLSDIAKGLGLDVTKFESCLASGKYADRVTKDTNEAVAAGGGGTPHSILIVDGEQIPLEGAQPYDVVKGLIDSLL</sequence>
<keyword evidence="4" id="KW-1015">Disulfide bond</keyword>
<comment type="similarity">
    <text evidence="1">Belongs to the thioredoxin family. DsbA subfamily.</text>
</comment>
<feature type="region of interest" description="Disordered" evidence="6">
    <location>
        <begin position="143"/>
        <end position="178"/>
    </location>
</feature>
<evidence type="ECO:0000256" key="2">
    <source>
        <dbReference type="ARBA" id="ARBA00022729"/>
    </source>
</evidence>
<evidence type="ECO:0000313" key="10">
    <source>
        <dbReference type="Proteomes" id="UP000176377"/>
    </source>
</evidence>
<keyword evidence="2" id="KW-0732">Signal</keyword>
<keyword evidence="7" id="KW-0472">Membrane</keyword>
<evidence type="ECO:0000259" key="8">
    <source>
        <dbReference type="PROSITE" id="PS51352"/>
    </source>
</evidence>
<evidence type="ECO:0000313" key="9">
    <source>
        <dbReference type="EMBL" id="OGG58441.1"/>
    </source>
</evidence>
<dbReference type="Pfam" id="PF13462">
    <property type="entry name" value="Thioredoxin_4"/>
    <property type="match status" value="1"/>
</dbReference>
<accession>A0A1F6DAP5</accession>
<evidence type="ECO:0000256" key="1">
    <source>
        <dbReference type="ARBA" id="ARBA00005791"/>
    </source>
</evidence>
<proteinExistence type="inferred from homology"/>
<dbReference type="SUPFAM" id="SSF52833">
    <property type="entry name" value="Thioredoxin-like"/>
    <property type="match status" value="1"/>
</dbReference>
<dbReference type="InterPro" id="IPR013766">
    <property type="entry name" value="Thioredoxin_domain"/>
</dbReference>
<dbReference type="AlphaFoldDB" id="A0A1F6DAP5"/>
<organism evidence="9 10">
    <name type="scientific">Candidatus Kaiserbacteria bacterium RIFCSPHIGHO2_01_FULL_56_24</name>
    <dbReference type="NCBI Taxonomy" id="1798487"/>
    <lineage>
        <taxon>Bacteria</taxon>
        <taxon>Candidatus Kaiseribacteriota</taxon>
    </lineage>
</organism>
<dbReference type="PANTHER" id="PTHR13887:SF14">
    <property type="entry name" value="DISULFIDE BOND FORMATION PROTEIN D"/>
    <property type="match status" value="1"/>
</dbReference>
<keyword evidence="7" id="KW-0812">Transmembrane</keyword>
<evidence type="ECO:0000256" key="3">
    <source>
        <dbReference type="ARBA" id="ARBA00023002"/>
    </source>
</evidence>
<keyword evidence="7" id="KW-1133">Transmembrane helix</keyword>
<dbReference type="PROSITE" id="PS51352">
    <property type="entry name" value="THIOREDOXIN_2"/>
    <property type="match status" value="1"/>
</dbReference>
<evidence type="ECO:0000256" key="7">
    <source>
        <dbReference type="SAM" id="Phobius"/>
    </source>
</evidence>
<dbReference type="InterPro" id="IPR012336">
    <property type="entry name" value="Thioredoxin-like_fold"/>
</dbReference>
<evidence type="ECO:0000256" key="6">
    <source>
        <dbReference type="SAM" id="MobiDB-lite"/>
    </source>
</evidence>
<evidence type="ECO:0000256" key="4">
    <source>
        <dbReference type="ARBA" id="ARBA00023157"/>
    </source>
</evidence>
<feature type="transmembrane region" description="Helical" evidence="7">
    <location>
        <begin position="7"/>
        <end position="27"/>
    </location>
</feature>
<protein>
    <recommendedName>
        <fullName evidence="8">Thioredoxin domain-containing protein</fullName>
    </recommendedName>
</protein>